<dbReference type="Gene3D" id="1.25.40.10">
    <property type="entry name" value="Tetratricopeptide repeat domain"/>
    <property type="match status" value="1"/>
</dbReference>
<evidence type="ECO:0000313" key="3">
    <source>
        <dbReference type="Proteomes" id="UP000484885"/>
    </source>
</evidence>
<protein>
    <recommendedName>
        <fullName evidence="4">Tetratricopeptide repeat protein</fullName>
    </recommendedName>
</protein>
<dbReference type="Proteomes" id="UP000484885">
    <property type="component" value="Unassembled WGS sequence"/>
</dbReference>
<reference evidence="2 3" key="1">
    <citation type="submission" date="2020-02" db="EMBL/GenBank/DDBJ databases">
        <authorList>
            <person name="Zhang X.-Y."/>
        </authorList>
    </citation>
    <scope>NUCLEOTIDE SEQUENCE [LARGE SCALE GENOMIC DNA]</scope>
    <source>
        <strain evidence="2 3">C33</strain>
    </source>
</reference>
<sequence length="277" mass="30211">MDTSAWSAFPHSSPKFQFDGQALEKTWARLHQGDLEPFPDADRVRSLDPDQPDPETTAAAWQQAWRDYHAGRFAAAVEGALAIGPLAHAVANKASGIYADYLEEDEKTRLAIYQAGIKRADAAIQAYPGDANAHYFHAFLLGRYSQCISVAKALTQGVGGRIRQSLDRALELAPDHAEARTASGLYHAEIIDKVGKLVGGMTYGAKADKAISECQAALELTPKAPIAHIEYGNALYLLYGDKRLEESNQAYEQAVAISPIDAMQKLDIEYARSYLAT</sequence>
<gene>
    <name evidence="2" type="ORF">G3I74_02025</name>
</gene>
<comment type="caution">
    <text evidence="2">The sequence shown here is derived from an EMBL/GenBank/DDBJ whole genome shotgun (WGS) entry which is preliminary data.</text>
</comment>
<evidence type="ECO:0008006" key="4">
    <source>
        <dbReference type="Google" id="ProtNLM"/>
    </source>
</evidence>
<proteinExistence type="predicted"/>
<accession>A0A845VB17</accession>
<dbReference type="RefSeq" id="WP_164209802.1">
    <property type="nucleotide sequence ID" value="NZ_JAAGSC010000031.1"/>
</dbReference>
<dbReference type="InterPro" id="IPR011990">
    <property type="entry name" value="TPR-like_helical_dom_sf"/>
</dbReference>
<feature type="region of interest" description="Disordered" evidence="1">
    <location>
        <begin position="35"/>
        <end position="55"/>
    </location>
</feature>
<dbReference type="EMBL" id="JAAGSC010000031">
    <property type="protein sequence ID" value="NDY94509.1"/>
    <property type="molecule type" value="Genomic_DNA"/>
</dbReference>
<name>A0A845VB17_9GAMM</name>
<dbReference type="AlphaFoldDB" id="A0A845VB17"/>
<organism evidence="2 3">
    <name type="scientific">Wenzhouxiangella limi</name>
    <dbReference type="NCBI Taxonomy" id="2707351"/>
    <lineage>
        <taxon>Bacteria</taxon>
        <taxon>Pseudomonadati</taxon>
        <taxon>Pseudomonadota</taxon>
        <taxon>Gammaproteobacteria</taxon>
        <taxon>Chromatiales</taxon>
        <taxon>Wenzhouxiangellaceae</taxon>
        <taxon>Wenzhouxiangella</taxon>
    </lineage>
</organism>
<evidence type="ECO:0000256" key="1">
    <source>
        <dbReference type="SAM" id="MobiDB-lite"/>
    </source>
</evidence>
<dbReference type="SUPFAM" id="SSF48452">
    <property type="entry name" value="TPR-like"/>
    <property type="match status" value="1"/>
</dbReference>
<evidence type="ECO:0000313" key="2">
    <source>
        <dbReference type="EMBL" id="NDY94509.1"/>
    </source>
</evidence>
<keyword evidence="3" id="KW-1185">Reference proteome</keyword>